<comment type="caution">
    <text evidence="1">The sequence shown here is derived from an EMBL/GenBank/DDBJ whole genome shotgun (WGS) entry which is preliminary data.</text>
</comment>
<evidence type="ECO:0000313" key="2">
    <source>
        <dbReference type="Proteomes" id="UP000033722"/>
    </source>
</evidence>
<dbReference type="EMBL" id="LAOD01000016">
    <property type="protein sequence ID" value="KJV86274.1"/>
    <property type="molecule type" value="Genomic_DNA"/>
</dbReference>
<dbReference type="Proteomes" id="UP000033722">
    <property type="component" value="Unassembled WGS sequence"/>
</dbReference>
<dbReference type="PATRIC" id="fig|1359157.3.peg.336"/>
<dbReference type="AlphaFoldDB" id="A0A0F3Q493"/>
<organism evidence="1 2">
    <name type="scientific">Anaplasma phagocytophilum str. CRT53-1</name>
    <dbReference type="NCBI Taxonomy" id="1359157"/>
    <lineage>
        <taxon>Bacteria</taxon>
        <taxon>Pseudomonadati</taxon>
        <taxon>Pseudomonadota</taxon>
        <taxon>Alphaproteobacteria</taxon>
        <taxon>Rickettsiales</taxon>
        <taxon>Anaplasmataceae</taxon>
        <taxon>Anaplasma</taxon>
        <taxon>phagocytophilum group</taxon>
    </lineage>
</organism>
<accession>A0A0F3Q493</accession>
<sequence>MWHNTIELLHATSSALQASLRLLDMASHKEDAIDHRKAFS</sequence>
<proteinExistence type="predicted"/>
<name>A0A0F3Q493_ANAPH</name>
<gene>
    <name evidence="1" type="ORF">APHCRT_0660</name>
</gene>
<protein>
    <submittedName>
        <fullName evidence="1">Uncharacterized protein</fullName>
    </submittedName>
</protein>
<reference evidence="1 2" key="1">
    <citation type="submission" date="2015-01" db="EMBL/GenBank/DDBJ databases">
        <title>Genome Sequencing of Rickettsiales.</title>
        <authorList>
            <person name="Daugherty S.C."/>
            <person name="Su Q."/>
            <person name="Abolude K."/>
            <person name="Beier-Sexton M."/>
            <person name="Carlyon J.A."/>
            <person name="Carter R."/>
            <person name="Day N.P."/>
            <person name="Dumler S.J."/>
            <person name="Dyachenko V."/>
            <person name="Godinez A."/>
            <person name="Kurtti T.J."/>
            <person name="Lichay M."/>
            <person name="Mullins K.E."/>
            <person name="Ott S."/>
            <person name="Pappas-Brown V."/>
            <person name="Paris D.H."/>
            <person name="Patel P."/>
            <person name="Richards A.L."/>
            <person name="Sadzewicz L."/>
            <person name="Sears K."/>
            <person name="Seidman D."/>
            <person name="Sengamalay N."/>
            <person name="Stenos J."/>
            <person name="Tallon L.J."/>
            <person name="Vincent G."/>
            <person name="Fraser C.M."/>
            <person name="Munderloh U."/>
            <person name="Dunning-Hotopp J.C."/>
        </authorList>
    </citation>
    <scope>NUCLEOTIDE SEQUENCE [LARGE SCALE GENOMIC DNA]</scope>
    <source>
        <strain evidence="1 2">CRT53-1</strain>
    </source>
</reference>
<evidence type="ECO:0000313" key="1">
    <source>
        <dbReference type="EMBL" id="KJV86274.1"/>
    </source>
</evidence>